<dbReference type="PIRSF" id="PIRSF036893">
    <property type="entry name" value="Lipocalin_ApoD"/>
    <property type="match status" value="1"/>
</dbReference>
<evidence type="ECO:0000313" key="13">
    <source>
        <dbReference type="Proteomes" id="UP001153737"/>
    </source>
</evidence>
<evidence type="ECO:0000256" key="3">
    <source>
        <dbReference type="ARBA" id="ARBA00019890"/>
    </source>
</evidence>
<dbReference type="CDD" id="cd19437">
    <property type="entry name" value="lipocalin_apoD-like"/>
    <property type="match status" value="1"/>
</dbReference>
<accession>A0A9P0GK04</accession>
<keyword evidence="13" id="KW-1185">Reference proteome</keyword>
<dbReference type="GO" id="GO:0000302">
    <property type="term" value="P:response to reactive oxygen species"/>
    <property type="evidence" value="ECO:0007669"/>
    <property type="project" value="TreeGrafter"/>
</dbReference>
<evidence type="ECO:0000259" key="11">
    <source>
        <dbReference type="Pfam" id="PF08212"/>
    </source>
</evidence>
<keyword evidence="8" id="KW-1015">Disulfide bond</keyword>
<dbReference type="OrthoDB" id="565904at2759"/>
<evidence type="ECO:0000256" key="9">
    <source>
        <dbReference type="ARBA" id="ARBA00023180"/>
    </source>
</evidence>
<evidence type="ECO:0000313" key="12">
    <source>
        <dbReference type="EMBL" id="CAH1116668.1"/>
    </source>
</evidence>
<dbReference type="AlphaFoldDB" id="A0A9P0GK04"/>
<dbReference type="GO" id="GO:0006629">
    <property type="term" value="P:lipid metabolic process"/>
    <property type="evidence" value="ECO:0007669"/>
    <property type="project" value="TreeGrafter"/>
</dbReference>
<feature type="chain" id="PRO_5040556965" description="Apolipoprotein D" evidence="10">
    <location>
        <begin position="19"/>
        <end position="189"/>
    </location>
</feature>
<dbReference type="Pfam" id="PF08212">
    <property type="entry name" value="Lipocalin_2"/>
    <property type="match status" value="1"/>
</dbReference>
<comment type="subcellular location">
    <subcellularLocation>
        <location evidence="1">Secreted</location>
    </subcellularLocation>
</comment>
<dbReference type="GO" id="GO:0031409">
    <property type="term" value="F:pigment binding"/>
    <property type="evidence" value="ECO:0007669"/>
    <property type="project" value="InterPro"/>
</dbReference>
<reference evidence="12" key="1">
    <citation type="submission" date="2022-01" db="EMBL/GenBank/DDBJ databases">
        <authorList>
            <person name="King R."/>
        </authorList>
    </citation>
    <scope>NUCLEOTIDE SEQUENCE</scope>
</reference>
<gene>
    <name evidence="12" type="ORF">PHAECO_LOCUS994</name>
</gene>
<evidence type="ECO:0000256" key="10">
    <source>
        <dbReference type="PIRNR" id="PIRNR036893"/>
    </source>
</evidence>
<dbReference type="EMBL" id="OU896707">
    <property type="protein sequence ID" value="CAH1116668.1"/>
    <property type="molecule type" value="Genomic_DNA"/>
</dbReference>
<proteinExistence type="inferred from homology"/>
<dbReference type="Proteomes" id="UP001153737">
    <property type="component" value="Chromosome 1"/>
</dbReference>
<dbReference type="InterPro" id="IPR000566">
    <property type="entry name" value="Lipocln_cytosolic_FA-bd_dom"/>
</dbReference>
<dbReference type="FunFam" id="2.40.128.20:FF:000003">
    <property type="entry name" value="Apolipoprotein D"/>
    <property type="match status" value="1"/>
</dbReference>
<dbReference type="InterPro" id="IPR003057">
    <property type="entry name" value="Invtbrt_color"/>
</dbReference>
<dbReference type="PANTHER" id="PTHR10612:SF34">
    <property type="entry name" value="APOLIPOPROTEIN D"/>
    <property type="match status" value="1"/>
</dbReference>
<dbReference type="PRINTS" id="PR01273">
    <property type="entry name" value="INVTBRTCOLOR"/>
</dbReference>
<keyword evidence="7" id="KW-0446">Lipid-binding</keyword>
<evidence type="ECO:0000256" key="4">
    <source>
        <dbReference type="ARBA" id="ARBA00022448"/>
    </source>
</evidence>
<name>A0A9P0GK04_PHACE</name>
<dbReference type="PANTHER" id="PTHR10612">
    <property type="entry name" value="APOLIPOPROTEIN D"/>
    <property type="match status" value="1"/>
</dbReference>
<comment type="similarity">
    <text evidence="2 10">Belongs to the calycin superfamily. Lipocalin family.</text>
</comment>
<keyword evidence="4" id="KW-0813">Transport</keyword>
<evidence type="ECO:0000256" key="2">
    <source>
        <dbReference type="ARBA" id="ARBA00006889"/>
    </source>
</evidence>
<evidence type="ECO:0000256" key="7">
    <source>
        <dbReference type="ARBA" id="ARBA00023121"/>
    </source>
</evidence>
<keyword evidence="6 10" id="KW-0732">Signal</keyword>
<reference evidence="12" key="2">
    <citation type="submission" date="2022-10" db="EMBL/GenBank/DDBJ databases">
        <authorList>
            <consortium name="ENA_rothamsted_submissions"/>
            <consortium name="culmorum"/>
            <person name="King R."/>
        </authorList>
    </citation>
    <scope>NUCLEOTIDE SEQUENCE</scope>
</reference>
<organism evidence="12 13">
    <name type="scientific">Phaedon cochleariae</name>
    <name type="common">Mustard beetle</name>
    <dbReference type="NCBI Taxonomy" id="80249"/>
    <lineage>
        <taxon>Eukaryota</taxon>
        <taxon>Metazoa</taxon>
        <taxon>Ecdysozoa</taxon>
        <taxon>Arthropoda</taxon>
        <taxon>Hexapoda</taxon>
        <taxon>Insecta</taxon>
        <taxon>Pterygota</taxon>
        <taxon>Neoptera</taxon>
        <taxon>Endopterygota</taxon>
        <taxon>Coleoptera</taxon>
        <taxon>Polyphaga</taxon>
        <taxon>Cucujiformia</taxon>
        <taxon>Chrysomeloidea</taxon>
        <taxon>Chrysomelidae</taxon>
        <taxon>Chrysomelinae</taxon>
        <taxon>Chrysomelini</taxon>
        <taxon>Phaedon</taxon>
    </lineage>
</organism>
<evidence type="ECO:0000256" key="8">
    <source>
        <dbReference type="ARBA" id="ARBA00023157"/>
    </source>
</evidence>
<evidence type="ECO:0000256" key="1">
    <source>
        <dbReference type="ARBA" id="ARBA00004613"/>
    </source>
</evidence>
<dbReference type="InterPro" id="IPR012674">
    <property type="entry name" value="Calycin"/>
</dbReference>
<keyword evidence="9" id="KW-0325">Glycoprotein</keyword>
<dbReference type="InterPro" id="IPR022271">
    <property type="entry name" value="Lipocalin_ApoD"/>
</dbReference>
<evidence type="ECO:0000256" key="6">
    <source>
        <dbReference type="ARBA" id="ARBA00022729"/>
    </source>
</evidence>
<dbReference type="GO" id="GO:0005576">
    <property type="term" value="C:extracellular region"/>
    <property type="evidence" value="ECO:0007669"/>
    <property type="project" value="UniProtKB-SubCell"/>
</dbReference>
<evidence type="ECO:0000256" key="5">
    <source>
        <dbReference type="ARBA" id="ARBA00022525"/>
    </source>
</evidence>
<feature type="signal peptide" evidence="10">
    <location>
        <begin position="1"/>
        <end position="18"/>
    </location>
</feature>
<dbReference type="Gene3D" id="2.40.128.20">
    <property type="match status" value="1"/>
</dbReference>
<sequence length="189" mass="20966">MEVIIVVFALVSLVGTYAQSPSSSCPEVSVVQNFNATGYLGKWYEQMKYPFIFELDAKCISAEYSLNPNGTVRVLNQQINIGTGHPNSIEGTARLDSTTGEAKLLVNFPTAPIHFDSPYWVVATDYVSYSVVWSCAEVPLIGKSTHAWILTRERNPSRDLIDKALSVFEKQHLSTTSLLTTDQQDCPKQ</sequence>
<keyword evidence="5" id="KW-0964">Secreted</keyword>
<protein>
    <recommendedName>
        <fullName evidence="3">Apolipoprotein D</fullName>
    </recommendedName>
</protein>
<dbReference type="GO" id="GO:0005737">
    <property type="term" value="C:cytoplasm"/>
    <property type="evidence" value="ECO:0007669"/>
    <property type="project" value="TreeGrafter"/>
</dbReference>
<dbReference type="GO" id="GO:0008289">
    <property type="term" value="F:lipid binding"/>
    <property type="evidence" value="ECO:0007669"/>
    <property type="project" value="UniProtKB-KW"/>
</dbReference>
<dbReference type="SUPFAM" id="SSF50814">
    <property type="entry name" value="Lipocalins"/>
    <property type="match status" value="1"/>
</dbReference>
<feature type="domain" description="Lipocalin/cytosolic fatty-acid binding" evidence="11">
    <location>
        <begin position="37"/>
        <end position="181"/>
    </location>
</feature>